<protein>
    <submittedName>
        <fullName evidence="1">Uncharacterized protein</fullName>
    </submittedName>
</protein>
<gene>
    <name evidence="1" type="ORF">CA13_02300</name>
</gene>
<accession>A0A5C5YW77</accession>
<reference evidence="1 2" key="1">
    <citation type="submission" date="2019-02" db="EMBL/GenBank/DDBJ databases">
        <title>Deep-cultivation of Planctomycetes and their phenomic and genomic characterization uncovers novel biology.</title>
        <authorList>
            <person name="Wiegand S."/>
            <person name="Jogler M."/>
            <person name="Boedeker C."/>
            <person name="Pinto D."/>
            <person name="Vollmers J."/>
            <person name="Rivas-Marin E."/>
            <person name="Kohn T."/>
            <person name="Peeters S.H."/>
            <person name="Heuer A."/>
            <person name="Rast P."/>
            <person name="Oberbeckmann S."/>
            <person name="Bunk B."/>
            <person name="Jeske O."/>
            <person name="Meyerdierks A."/>
            <person name="Storesund J.E."/>
            <person name="Kallscheuer N."/>
            <person name="Luecker S."/>
            <person name="Lage O.M."/>
            <person name="Pohl T."/>
            <person name="Merkel B.J."/>
            <person name="Hornburger P."/>
            <person name="Mueller R.-W."/>
            <person name="Bruemmer F."/>
            <person name="Labrenz M."/>
            <person name="Spormann A.M."/>
            <person name="Op Den Camp H."/>
            <person name="Overmann J."/>
            <person name="Amann R."/>
            <person name="Jetten M.S.M."/>
            <person name="Mascher T."/>
            <person name="Medema M.H."/>
            <person name="Devos D.P."/>
            <person name="Kaster A.-K."/>
            <person name="Ovreas L."/>
            <person name="Rohde M."/>
            <person name="Galperin M.Y."/>
            <person name="Jogler C."/>
        </authorList>
    </citation>
    <scope>NUCLEOTIDE SEQUENCE [LARGE SCALE GENOMIC DNA]</scope>
    <source>
        <strain evidence="1 2">CA13</strain>
    </source>
</reference>
<dbReference type="AlphaFoldDB" id="A0A5C5YW77"/>
<proteinExistence type="predicted"/>
<keyword evidence="2" id="KW-1185">Reference proteome</keyword>
<dbReference type="EMBL" id="SJPJ01000001">
    <property type="protein sequence ID" value="TWT78833.1"/>
    <property type="molecule type" value="Genomic_DNA"/>
</dbReference>
<evidence type="ECO:0000313" key="2">
    <source>
        <dbReference type="Proteomes" id="UP000315010"/>
    </source>
</evidence>
<sequence>MLHWKYSLPFQMEPLRWPQEQASETAIALPNVSSESQTDTFKNGGKFGDAALWHCSG</sequence>
<comment type="caution">
    <text evidence="1">The sequence shown here is derived from an EMBL/GenBank/DDBJ whole genome shotgun (WGS) entry which is preliminary data.</text>
</comment>
<dbReference type="Proteomes" id="UP000315010">
    <property type="component" value="Unassembled WGS sequence"/>
</dbReference>
<organism evidence="1 2">
    <name type="scientific">Novipirellula herctigrandis</name>
    <dbReference type="NCBI Taxonomy" id="2527986"/>
    <lineage>
        <taxon>Bacteria</taxon>
        <taxon>Pseudomonadati</taxon>
        <taxon>Planctomycetota</taxon>
        <taxon>Planctomycetia</taxon>
        <taxon>Pirellulales</taxon>
        <taxon>Pirellulaceae</taxon>
        <taxon>Novipirellula</taxon>
    </lineage>
</organism>
<name>A0A5C5YW77_9BACT</name>
<evidence type="ECO:0000313" key="1">
    <source>
        <dbReference type="EMBL" id="TWT78833.1"/>
    </source>
</evidence>